<evidence type="ECO:0000256" key="2">
    <source>
        <dbReference type="SAM" id="SignalP"/>
    </source>
</evidence>
<dbReference type="RefSeq" id="WP_067587414.1">
    <property type="nucleotide sequence ID" value="NZ_JABMCZ010000005.1"/>
</dbReference>
<feature type="transmembrane region" description="Helical" evidence="1">
    <location>
        <begin position="182"/>
        <end position="200"/>
    </location>
</feature>
<keyword evidence="1" id="KW-0472">Membrane</keyword>
<dbReference type="OrthoDB" id="4551446at2"/>
<feature type="chain" id="PRO_5038835446" description="DUF8020 domain-containing protein" evidence="2">
    <location>
        <begin position="23"/>
        <end position="201"/>
    </location>
</feature>
<dbReference type="EMBL" id="LWGR01000005">
    <property type="protein sequence ID" value="KZM74276.1"/>
    <property type="molecule type" value="Genomic_DNA"/>
</dbReference>
<dbReference type="InterPro" id="IPR058333">
    <property type="entry name" value="DUF8020"/>
</dbReference>
<feature type="transmembrane region" description="Helical" evidence="1">
    <location>
        <begin position="148"/>
        <end position="175"/>
    </location>
</feature>
<reference evidence="4 5" key="1">
    <citation type="submission" date="2016-04" db="EMBL/GenBank/DDBJ databases">
        <authorList>
            <person name="Evans L.H."/>
            <person name="Alamgir A."/>
            <person name="Owens N."/>
            <person name="Weber N.D."/>
            <person name="Virtaneva K."/>
            <person name="Barbian K."/>
            <person name="Babar A."/>
            <person name="Rosenke K."/>
        </authorList>
    </citation>
    <scope>NUCLEOTIDE SEQUENCE [LARGE SCALE GENOMIC DNA]</scope>
    <source>
        <strain evidence="4 5">IFM 0406</strain>
    </source>
</reference>
<gene>
    <name evidence="4" type="ORF">AWN90_24550</name>
</gene>
<evidence type="ECO:0000259" key="3">
    <source>
        <dbReference type="Pfam" id="PF26059"/>
    </source>
</evidence>
<accession>A0A164NEJ5</accession>
<dbReference type="Pfam" id="PF26059">
    <property type="entry name" value="DUF8020"/>
    <property type="match status" value="1"/>
</dbReference>
<proteinExistence type="predicted"/>
<feature type="signal peptide" evidence="2">
    <location>
        <begin position="1"/>
        <end position="22"/>
    </location>
</feature>
<keyword evidence="2" id="KW-0732">Signal</keyword>
<dbReference type="Proteomes" id="UP000076512">
    <property type="component" value="Unassembled WGS sequence"/>
</dbReference>
<comment type="caution">
    <text evidence="4">The sequence shown here is derived from an EMBL/GenBank/DDBJ whole genome shotgun (WGS) entry which is preliminary data.</text>
</comment>
<evidence type="ECO:0000256" key="1">
    <source>
        <dbReference type="SAM" id="Phobius"/>
    </source>
</evidence>
<dbReference type="AlphaFoldDB" id="A0A164NEJ5"/>
<protein>
    <recommendedName>
        <fullName evidence="3">DUF8020 domain-containing protein</fullName>
    </recommendedName>
</protein>
<evidence type="ECO:0000313" key="4">
    <source>
        <dbReference type="EMBL" id="KZM74276.1"/>
    </source>
</evidence>
<feature type="domain" description="DUF8020" evidence="3">
    <location>
        <begin position="41"/>
        <end position="110"/>
    </location>
</feature>
<evidence type="ECO:0000313" key="5">
    <source>
        <dbReference type="Proteomes" id="UP000076512"/>
    </source>
</evidence>
<organism evidence="4 5">
    <name type="scientific">Nocardia terpenica</name>
    <dbReference type="NCBI Taxonomy" id="455432"/>
    <lineage>
        <taxon>Bacteria</taxon>
        <taxon>Bacillati</taxon>
        <taxon>Actinomycetota</taxon>
        <taxon>Actinomycetes</taxon>
        <taxon>Mycobacteriales</taxon>
        <taxon>Nocardiaceae</taxon>
        <taxon>Nocardia</taxon>
    </lineage>
</organism>
<keyword evidence="1" id="KW-0812">Transmembrane</keyword>
<name>A0A164NEJ5_9NOCA</name>
<keyword evidence="1" id="KW-1133">Transmembrane helix</keyword>
<keyword evidence="5" id="KW-1185">Reference proteome</keyword>
<sequence length="201" mass="19784">MRIKKFVATSILAIAATGIAAAVADAEPAAPASPLSGTDQGVGYTTSLADNQQGVTTRLTGGSFSVSDGQLVVKNSDGVVIEHAPLAYQVAGRSVSLEPQVSADGGTLTLGTPDWNTPVDNATFDKGMRDVVMPQVRANLPGEQQVGLLGASAGAIIGVAIGAAVGFAVGLPFLVFGAIPGMFIGGAVGAAIGAVVGAVVL</sequence>